<reference evidence="2" key="2">
    <citation type="submission" date="2020-06" db="EMBL/GenBank/DDBJ databases">
        <title>Whole Genome Sequence of Bradyrhizobium sp. Strain 323S2.</title>
        <authorList>
            <person name="Bromfield E.S.P."/>
        </authorList>
    </citation>
    <scope>NUCLEOTIDE SEQUENCE [LARGE SCALE GENOMIC DNA]</scope>
    <source>
        <strain evidence="2">323S2</strain>
    </source>
</reference>
<reference evidence="3 4" key="1">
    <citation type="journal article" date="2017" name="Syst. Appl. Microbiol.">
        <title>Soybeans inoculated with root zone soils of Canadian native legumes harbour diverse and novel Bradyrhizobium spp. that possess agricultural potential.</title>
        <authorList>
            <person name="Bromfield E.S.P."/>
            <person name="Cloutier S."/>
            <person name="Tambong J.T."/>
            <person name="Tran Thi T.V."/>
        </authorList>
    </citation>
    <scope>NUCLEOTIDE SEQUENCE [LARGE SCALE GENOMIC DNA]</scope>
    <source>
        <strain evidence="3 4">323S2</strain>
    </source>
</reference>
<gene>
    <name evidence="3" type="ORF">G6321_00035545</name>
    <name evidence="2" type="ORF">G6321_32755</name>
</gene>
<evidence type="ECO:0000256" key="1">
    <source>
        <dbReference type="SAM" id="MobiDB-lite"/>
    </source>
</evidence>
<protein>
    <submittedName>
        <fullName evidence="2">Uncharacterized protein</fullName>
    </submittedName>
</protein>
<dbReference type="EMBL" id="JACBFH010000001">
    <property type="protein sequence ID" value="NYY92974.1"/>
    <property type="molecule type" value="Genomic_DNA"/>
</dbReference>
<proteinExistence type="predicted"/>
<dbReference type="RefSeq" id="WP_166351134.1">
    <property type="nucleotide sequence ID" value="NZ_CP088280.1"/>
</dbReference>
<dbReference type="AlphaFoldDB" id="A0A7Z0TTB3"/>
<reference evidence="3 4" key="3">
    <citation type="journal article" date="2022" name="Int. J. Syst. Evol. Microbiol.">
        <title>Strains of Bradyrhizobium barranii sp. nov. associated with legumes native to Canada are symbionts of soybeans and belong to different subspecies (subsp. barranii subsp. nov. and subsp. apii subsp. nov.) and symbiovars (sv. glycinearum and sv. septentrionale).</title>
        <authorList>
            <person name="Bromfield E.S.P."/>
            <person name="Cloutier S."/>
            <person name="Wasai-Hara S."/>
            <person name="Minamisawa K."/>
        </authorList>
    </citation>
    <scope>NUCLEOTIDE SEQUENCE [LARGE SCALE GENOMIC DNA]</scope>
    <source>
        <strain evidence="3 4">323S2</strain>
    </source>
</reference>
<dbReference type="EMBL" id="CP088280">
    <property type="protein sequence ID" value="UGX91097.1"/>
    <property type="molecule type" value="Genomic_DNA"/>
</dbReference>
<organism evidence="2">
    <name type="scientific">Bradyrhizobium barranii subsp. barranii</name>
    <dbReference type="NCBI Taxonomy" id="2823807"/>
    <lineage>
        <taxon>Bacteria</taxon>
        <taxon>Pseudomonadati</taxon>
        <taxon>Pseudomonadota</taxon>
        <taxon>Alphaproteobacteria</taxon>
        <taxon>Hyphomicrobiales</taxon>
        <taxon>Nitrobacteraceae</taxon>
        <taxon>Bradyrhizobium</taxon>
        <taxon>Bradyrhizobium barranii</taxon>
    </lineage>
</organism>
<feature type="compositionally biased region" description="Basic residues" evidence="1">
    <location>
        <begin position="185"/>
        <end position="194"/>
    </location>
</feature>
<feature type="region of interest" description="Disordered" evidence="1">
    <location>
        <begin position="183"/>
        <end position="206"/>
    </location>
</feature>
<accession>A0A7Z0TTB3</accession>
<dbReference type="Proteomes" id="UP000564836">
    <property type="component" value="Chromosome"/>
</dbReference>
<name>A0A7Z0TTB3_9BRAD</name>
<evidence type="ECO:0000313" key="2">
    <source>
        <dbReference type="EMBL" id="NYY92974.1"/>
    </source>
</evidence>
<sequence>MGLSYRLHWIKERHENGWAAFFFFGLPRTAELFSQDSQIDRRWLSERQMSPYSWGKDDDKDLSSRDNFKGLLLAIAKQSPVAFDPKLNCEDDDTAKRFFYASRGTAGDLKETLLETAMMILTRRTHSDHTAPLVVDMELLSAAYKKASQRRIRAEGLFNPFSESWDGRLPPPIQDDGYAIAEARQRRRRQRRSDRRREVDAALSSA</sequence>
<evidence type="ECO:0000313" key="4">
    <source>
        <dbReference type="Proteomes" id="UP000564836"/>
    </source>
</evidence>
<evidence type="ECO:0000313" key="3">
    <source>
        <dbReference type="EMBL" id="UGX91097.1"/>
    </source>
</evidence>